<dbReference type="SUPFAM" id="SSF103473">
    <property type="entry name" value="MFS general substrate transporter"/>
    <property type="match status" value="1"/>
</dbReference>
<name>A0A1J5RHA5_9ZZZZ</name>
<dbReference type="EMBL" id="MLJW01000172">
    <property type="protein sequence ID" value="OIQ95153.1"/>
    <property type="molecule type" value="Genomic_DNA"/>
</dbReference>
<keyword evidence="1" id="KW-0812">Transmembrane</keyword>
<dbReference type="AlphaFoldDB" id="A0A1J5RHA5"/>
<dbReference type="InterPro" id="IPR036259">
    <property type="entry name" value="MFS_trans_sf"/>
</dbReference>
<reference evidence="2" key="1">
    <citation type="submission" date="2016-10" db="EMBL/GenBank/DDBJ databases">
        <title>Sequence of Gallionella enrichment culture.</title>
        <authorList>
            <person name="Poehlein A."/>
            <person name="Muehling M."/>
            <person name="Daniel R."/>
        </authorList>
    </citation>
    <scope>NUCLEOTIDE SEQUENCE</scope>
</reference>
<evidence type="ECO:0000256" key="1">
    <source>
        <dbReference type="SAM" id="Phobius"/>
    </source>
</evidence>
<feature type="transmembrane region" description="Helical" evidence="1">
    <location>
        <begin position="12"/>
        <end position="32"/>
    </location>
</feature>
<organism evidence="2">
    <name type="scientific">mine drainage metagenome</name>
    <dbReference type="NCBI Taxonomy" id="410659"/>
    <lineage>
        <taxon>unclassified sequences</taxon>
        <taxon>metagenomes</taxon>
        <taxon>ecological metagenomes</taxon>
    </lineage>
</organism>
<keyword evidence="1" id="KW-0472">Membrane</keyword>
<evidence type="ECO:0000313" key="2">
    <source>
        <dbReference type="EMBL" id="OIQ95153.1"/>
    </source>
</evidence>
<protein>
    <submittedName>
        <fullName evidence="2">Uncharacterized protein</fullName>
    </submittedName>
</protein>
<proteinExistence type="predicted"/>
<feature type="transmembrane region" description="Helical" evidence="1">
    <location>
        <begin position="44"/>
        <end position="63"/>
    </location>
</feature>
<accession>A0A1J5RHA5</accession>
<sequence>MKKLFKNFSWSAFAAYAIVFFFVTFTFDLIMGRFHEPNLKLSKVIIGYLISVLGFGFFMSLFFGKKVLEKTKKEKS</sequence>
<gene>
    <name evidence="2" type="ORF">GALL_228500</name>
</gene>
<comment type="caution">
    <text evidence="2">The sequence shown here is derived from an EMBL/GenBank/DDBJ whole genome shotgun (WGS) entry which is preliminary data.</text>
</comment>
<keyword evidence="1" id="KW-1133">Transmembrane helix</keyword>